<dbReference type="GO" id="GO:0003677">
    <property type="term" value="F:DNA binding"/>
    <property type="evidence" value="ECO:0007669"/>
    <property type="project" value="InterPro"/>
</dbReference>
<accession>A0A1X7G7V6</accession>
<dbReference type="RefSeq" id="WP_085424065.1">
    <property type="nucleotide sequence ID" value="NZ_FXAF01000011.1"/>
</dbReference>
<evidence type="ECO:0000313" key="2">
    <source>
        <dbReference type="Proteomes" id="UP000192903"/>
    </source>
</evidence>
<dbReference type="AlphaFoldDB" id="A0A1X7G7V6"/>
<dbReference type="EMBL" id="FXAF01000011">
    <property type="protein sequence ID" value="SMF65405.1"/>
    <property type="molecule type" value="Genomic_DNA"/>
</dbReference>
<organism evidence="1 2">
    <name type="scientific">Xaviernesmea oryzae</name>
    <dbReference type="NCBI Taxonomy" id="464029"/>
    <lineage>
        <taxon>Bacteria</taxon>
        <taxon>Pseudomonadati</taxon>
        <taxon>Pseudomonadota</taxon>
        <taxon>Alphaproteobacteria</taxon>
        <taxon>Hyphomicrobiales</taxon>
        <taxon>Rhizobiaceae</taxon>
        <taxon>Rhizobium/Agrobacterium group</taxon>
        <taxon>Xaviernesmea</taxon>
    </lineage>
</organism>
<evidence type="ECO:0000313" key="1">
    <source>
        <dbReference type="EMBL" id="SMF65405.1"/>
    </source>
</evidence>
<dbReference type="SUPFAM" id="SSF56349">
    <property type="entry name" value="DNA breaking-rejoining enzymes"/>
    <property type="match status" value="1"/>
</dbReference>
<dbReference type="STRING" id="464029.SAMN02982989_3355"/>
<dbReference type="InterPro" id="IPR011010">
    <property type="entry name" value="DNA_brk_join_enz"/>
</dbReference>
<gene>
    <name evidence="1" type="ORF">SAMN02982989_3355</name>
</gene>
<dbReference type="Proteomes" id="UP000192903">
    <property type="component" value="Unassembled WGS sequence"/>
</dbReference>
<sequence length="417" mass="47144">MVPMTMPKYTSFKRKQGGSITFYWTCPTAYRKAGAPFTSVTLGHDLTQKELNEAAATWNERLDGWRKERSPMAEPDTTRHGTVEWLVNSYLRHDSFLERVGEFSRPDYRRIFDRVCDTQITRESTQQLFRVGDLRIANIGVSTAEKIYKTFADEGAGRTSEKIVTYCKAMWKRMKPHHPDLFRQDTPNPWEGVTVKRRAKKVKGHVDRESVYAFAEGAIRLKRPELAAAAVLAFEFFLRPSNIGAGYAPWTGYRGESAPDKIIFSHRKTGERAEHPLEYIGEDGAVVALYAQAEAIFKRVPKYGTSIVCQKNGKLFGDGTRLSQDVREIADKLTAEGVLSPGFTLDKARHGGMTELEEMGLTEGQGRVLSKHRTSAAYRGYAKETEKRVLEATKRRFGISENSENVSKINEPKTAEK</sequence>
<keyword evidence="2" id="KW-1185">Reference proteome</keyword>
<reference evidence="2" key="1">
    <citation type="submission" date="2017-04" db="EMBL/GenBank/DDBJ databases">
        <authorList>
            <person name="Varghese N."/>
            <person name="Submissions S."/>
        </authorList>
    </citation>
    <scope>NUCLEOTIDE SEQUENCE [LARGE SCALE GENOMIC DNA]</scope>
    <source>
        <strain evidence="2">B4P</strain>
    </source>
</reference>
<proteinExistence type="predicted"/>
<dbReference type="OrthoDB" id="8185933at2"/>
<evidence type="ECO:0008006" key="3">
    <source>
        <dbReference type="Google" id="ProtNLM"/>
    </source>
</evidence>
<name>A0A1X7G7V6_9HYPH</name>
<protein>
    <recommendedName>
        <fullName evidence="3">Integrase</fullName>
    </recommendedName>
</protein>